<reference evidence="1" key="1">
    <citation type="journal article" date="2014" name="Front. Microbiol.">
        <title>High frequency of phylogenetically diverse reductive dehalogenase-homologous genes in deep subseafloor sedimentary metagenomes.</title>
        <authorList>
            <person name="Kawai M."/>
            <person name="Futagami T."/>
            <person name="Toyoda A."/>
            <person name="Takaki Y."/>
            <person name="Nishi S."/>
            <person name="Hori S."/>
            <person name="Arai W."/>
            <person name="Tsubouchi T."/>
            <person name="Morono Y."/>
            <person name="Uchiyama I."/>
            <person name="Ito T."/>
            <person name="Fujiyama A."/>
            <person name="Inagaki F."/>
            <person name="Takami H."/>
        </authorList>
    </citation>
    <scope>NUCLEOTIDE SEQUENCE</scope>
    <source>
        <strain evidence="1">Expedition CK06-06</strain>
    </source>
</reference>
<organism evidence="1">
    <name type="scientific">marine sediment metagenome</name>
    <dbReference type="NCBI Taxonomy" id="412755"/>
    <lineage>
        <taxon>unclassified sequences</taxon>
        <taxon>metagenomes</taxon>
        <taxon>ecological metagenomes</taxon>
    </lineage>
</organism>
<dbReference type="EMBL" id="BART01024656">
    <property type="protein sequence ID" value="GAG91607.1"/>
    <property type="molecule type" value="Genomic_DNA"/>
</dbReference>
<dbReference type="SUPFAM" id="SSF53822">
    <property type="entry name" value="Periplasmic binding protein-like I"/>
    <property type="match status" value="1"/>
</dbReference>
<gene>
    <name evidence="1" type="ORF">S01H4_44462</name>
</gene>
<evidence type="ECO:0000313" key="1">
    <source>
        <dbReference type="EMBL" id="GAG91607.1"/>
    </source>
</evidence>
<proteinExistence type="predicted"/>
<dbReference type="InterPro" id="IPR028082">
    <property type="entry name" value="Peripla_BP_I"/>
</dbReference>
<sequence>APEPAVHLKIHSTYAAPAETKKFTDLYDRYYDLVSQPFGYYSACSYDIGWILTETITSAQSTDAMDIIPLQATAAFNSFGSSGWNALDQYDDRFGSAYQIWSYKYDGDVVIPYVSGLYQDTTGQVTWYTDAMGYTPVGP</sequence>
<name>X1CET7_9ZZZZ</name>
<accession>X1CET7</accession>
<comment type="caution">
    <text evidence="1">The sequence shown here is derived from an EMBL/GenBank/DDBJ whole genome shotgun (WGS) entry which is preliminary data.</text>
</comment>
<feature type="non-terminal residue" evidence="1">
    <location>
        <position position="1"/>
    </location>
</feature>
<dbReference type="AlphaFoldDB" id="X1CET7"/>
<protein>
    <submittedName>
        <fullName evidence="1">Uncharacterized protein</fullName>
    </submittedName>
</protein>